<feature type="compositionally biased region" description="Polar residues" evidence="2">
    <location>
        <begin position="89"/>
        <end position="98"/>
    </location>
</feature>
<dbReference type="InterPro" id="IPR025645">
    <property type="entry name" value="DUF4349"/>
</dbReference>
<feature type="region of interest" description="Disordered" evidence="2">
    <location>
        <begin position="89"/>
        <end position="129"/>
    </location>
</feature>
<evidence type="ECO:0000313" key="6">
    <source>
        <dbReference type="Proteomes" id="UP000317410"/>
    </source>
</evidence>
<keyword evidence="3" id="KW-1133">Transmembrane helix</keyword>
<dbReference type="AlphaFoldDB" id="A0A4Y4B6G2"/>
<keyword evidence="3" id="KW-0472">Membrane</keyword>
<sequence>MNDKTSGSDLPALSDEAIARIEDSVFAEIASERAPARPAEAKSRARRRQWLTGGGIAAAFVVGVLVTPPILGAVGGGTSVTAEGIGFSSGTVADSAPSSPERLTGVAPESLSDGGAMSSDANAATLPGAADAESGREIIATAQATVQVKSIPEAATAIAALAEEHGGYVESTEIGKSVALDGRTDPATDTADSAYGWVGIRVPSADLPDVIAALADTGEVLSSSTSKQDVTSAAIDLRARVDSTKASVERLTQLMAQSGSVSELIEAEVALTDRQAQLESYEQQLAALDDQVAMSSLQVQLTKASAPTTADPAGFGDGLLAGWNGLVVSLNALVIALGFILPWLALAGVVVLLVWLLRRTRRNRRDAAGSSSGTSVEEN</sequence>
<feature type="transmembrane region" description="Helical" evidence="3">
    <location>
        <begin position="333"/>
        <end position="357"/>
    </location>
</feature>
<evidence type="ECO:0000259" key="4">
    <source>
        <dbReference type="Pfam" id="PF14257"/>
    </source>
</evidence>
<accession>A0A4Y4B6G2</accession>
<organism evidence="5 6">
    <name type="scientific">Microbacterium maritypicum</name>
    <name type="common">Microbacterium liquefaciens</name>
    <dbReference type="NCBI Taxonomy" id="33918"/>
    <lineage>
        <taxon>Bacteria</taxon>
        <taxon>Bacillati</taxon>
        <taxon>Actinomycetota</taxon>
        <taxon>Actinomycetes</taxon>
        <taxon>Micrococcales</taxon>
        <taxon>Microbacteriaceae</taxon>
        <taxon>Microbacterium</taxon>
    </lineage>
</organism>
<protein>
    <recommendedName>
        <fullName evidence="4">DUF4349 domain-containing protein</fullName>
    </recommendedName>
</protein>
<evidence type="ECO:0000313" key="5">
    <source>
        <dbReference type="EMBL" id="GEC74564.1"/>
    </source>
</evidence>
<reference evidence="5 6" key="1">
    <citation type="submission" date="2019-06" db="EMBL/GenBank/DDBJ databases">
        <title>Whole genome shotgun sequence of Microbacterium liquefaciens NBRC 15037.</title>
        <authorList>
            <person name="Hosoyama A."/>
            <person name="Uohara A."/>
            <person name="Ohji S."/>
            <person name="Ichikawa N."/>
        </authorList>
    </citation>
    <scope>NUCLEOTIDE SEQUENCE [LARGE SCALE GENOMIC DNA]</scope>
    <source>
        <strain evidence="5 6">NBRC 15037</strain>
    </source>
</reference>
<dbReference type="EMBL" id="BJNQ01000003">
    <property type="protein sequence ID" value="GEC74564.1"/>
    <property type="molecule type" value="Genomic_DNA"/>
</dbReference>
<evidence type="ECO:0000256" key="1">
    <source>
        <dbReference type="SAM" id="Coils"/>
    </source>
</evidence>
<feature type="coiled-coil region" evidence="1">
    <location>
        <begin position="264"/>
        <end position="298"/>
    </location>
</feature>
<gene>
    <name evidence="5" type="ORF">MLI01_07090</name>
</gene>
<keyword evidence="3" id="KW-0812">Transmembrane</keyword>
<feature type="transmembrane region" description="Helical" evidence="3">
    <location>
        <begin position="50"/>
        <end position="71"/>
    </location>
</feature>
<dbReference type="Proteomes" id="UP000317410">
    <property type="component" value="Unassembled WGS sequence"/>
</dbReference>
<proteinExistence type="predicted"/>
<name>A0A4Y4B6G2_MICMQ</name>
<keyword evidence="1" id="KW-0175">Coiled coil</keyword>
<dbReference type="Pfam" id="PF14257">
    <property type="entry name" value="DUF4349"/>
    <property type="match status" value="1"/>
</dbReference>
<comment type="caution">
    <text evidence="5">The sequence shown here is derived from an EMBL/GenBank/DDBJ whole genome shotgun (WGS) entry which is preliminary data.</text>
</comment>
<feature type="domain" description="DUF4349" evidence="4">
    <location>
        <begin position="136"/>
        <end position="355"/>
    </location>
</feature>
<dbReference type="RefSeq" id="WP_141385962.1">
    <property type="nucleotide sequence ID" value="NZ_BJNQ01000003.1"/>
</dbReference>
<evidence type="ECO:0000256" key="3">
    <source>
        <dbReference type="SAM" id="Phobius"/>
    </source>
</evidence>
<evidence type="ECO:0000256" key="2">
    <source>
        <dbReference type="SAM" id="MobiDB-lite"/>
    </source>
</evidence>